<keyword evidence="3" id="KW-1185">Reference proteome</keyword>
<evidence type="ECO:0000313" key="2">
    <source>
        <dbReference type="EMBL" id="KAK7877109.1"/>
    </source>
</evidence>
<dbReference type="Proteomes" id="UP001460270">
    <property type="component" value="Unassembled WGS sequence"/>
</dbReference>
<sequence>MDLLFPFTEHFSGEAESTVHTLWKKFSWRCKLKILSLQQSSTKSVQLPLPPEEKYSLYVDEANFGTWSRGTIGGRVVSTVQVQQTTRGVWTKTGRSQVYDTHHRIVSRPVSTWSQTPGSVKETERTEER</sequence>
<organism evidence="2 3">
    <name type="scientific">Mugilogobius chulae</name>
    <name type="common">yellowstripe goby</name>
    <dbReference type="NCBI Taxonomy" id="88201"/>
    <lineage>
        <taxon>Eukaryota</taxon>
        <taxon>Metazoa</taxon>
        <taxon>Chordata</taxon>
        <taxon>Craniata</taxon>
        <taxon>Vertebrata</taxon>
        <taxon>Euteleostomi</taxon>
        <taxon>Actinopterygii</taxon>
        <taxon>Neopterygii</taxon>
        <taxon>Teleostei</taxon>
        <taxon>Neoteleostei</taxon>
        <taxon>Acanthomorphata</taxon>
        <taxon>Gobiaria</taxon>
        <taxon>Gobiiformes</taxon>
        <taxon>Gobioidei</taxon>
        <taxon>Gobiidae</taxon>
        <taxon>Gobionellinae</taxon>
        <taxon>Mugilogobius</taxon>
    </lineage>
</organism>
<dbReference type="EMBL" id="JBBPFD010000722">
    <property type="protein sequence ID" value="KAK7877109.1"/>
    <property type="molecule type" value="Genomic_DNA"/>
</dbReference>
<protein>
    <submittedName>
        <fullName evidence="2">Uncharacterized protein</fullName>
    </submittedName>
</protein>
<comment type="caution">
    <text evidence="2">The sequence shown here is derived from an EMBL/GenBank/DDBJ whole genome shotgun (WGS) entry which is preliminary data.</text>
</comment>
<feature type="region of interest" description="Disordered" evidence="1">
    <location>
        <begin position="110"/>
        <end position="129"/>
    </location>
</feature>
<accession>A0AAW0MEJ6</accession>
<gene>
    <name evidence="2" type="ORF">WMY93_032189</name>
</gene>
<evidence type="ECO:0000256" key="1">
    <source>
        <dbReference type="SAM" id="MobiDB-lite"/>
    </source>
</evidence>
<proteinExistence type="predicted"/>
<name>A0AAW0MEJ6_9GOBI</name>
<evidence type="ECO:0000313" key="3">
    <source>
        <dbReference type="Proteomes" id="UP001460270"/>
    </source>
</evidence>
<dbReference type="AlphaFoldDB" id="A0AAW0MEJ6"/>
<reference evidence="3" key="1">
    <citation type="submission" date="2024-04" db="EMBL/GenBank/DDBJ databases">
        <title>Salinicola lusitanus LLJ914,a marine bacterium isolated from the Okinawa Trough.</title>
        <authorList>
            <person name="Li J."/>
        </authorList>
    </citation>
    <scope>NUCLEOTIDE SEQUENCE [LARGE SCALE GENOMIC DNA]</scope>
</reference>